<dbReference type="Pfam" id="PF08100">
    <property type="entry name" value="Dimerisation"/>
    <property type="match status" value="1"/>
</dbReference>
<dbReference type="Proteomes" id="UP001358586">
    <property type="component" value="Chromosome 3"/>
</dbReference>
<keyword evidence="7" id="KW-1185">Reference proteome</keyword>
<proteinExistence type="predicted"/>
<dbReference type="PANTHER" id="PTHR11746">
    <property type="entry name" value="O-METHYLTRANSFERASE"/>
    <property type="match status" value="1"/>
</dbReference>
<name>A0ABR0QGM0_GOSAR</name>
<comment type="caution">
    <text evidence="6">The sequence shown here is derived from an EMBL/GenBank/DDBJ whole genome shotgun (WGS) entry which is preliminary data.</text>
</comment>
<dbReference type="InterPro" id="IPR001077">
    <property type="entry name" value="COMT_C"/>
</dbReference>
<dbReference type="InterPro" id="IPR016461">
    <property type="entry name" value="COMT-like"/>
</dbReference>
<evidence type="ECO:0000313" key="6">
    <source>
        <dbReference type="EMBL" id="KAK5838340.1"/>
    </source>
</evidence>
<keyword evidence="2" id="KW-0808">Transferase</keyword>
<evidence type="ECO:0000256" key="2">
    <source>
        <dbReference type="ARBA" id="ARBA00022679"/>
    </source>
</evidence>
<sequence>MERIELDEARLQGQAEIWRYMFSFADSMALKSAVELHIADIIYSYGGAATLSQLASCINDGLTSPDITTLARIMGLLRSSKHIHKSKLTPLICGYALTISDLPYVVSMTPAYNRISHIGGDMFHAIPNADAIIMKLFTVVEDRTPGAGVNRDDLAILVQCGQGIKPRVACALQGHVGGSSAAGEGFRNPRVFELV</sequence>
<keyword evidence="1" id="KW-0489">Methyltransferase</keyword>
<evidence type="ECO:0000256" key="1">
    <source>
        <dbReference type="ARBA" id="ARBA00022603"/>
    </source>
</evidence>
<dbReference type="InterPro" id="IPR029063">
    <property type="entry name" value="SAM-dependent_MTases_sf"/>
</dbReference>
<feature type="domain" description="O-methyltransferase dimerisation" evidence="5">
    <location>
        <begin position="18"/>
        <end position="86"/>
    </location>
</feature>
<dbReference type="InterPro" id="IPR036388">
    <property type="entry name" value="WH-like_DNA-bd_sf"/>
</dbReference>
<dbReference type="Gene3D" id="3.40.50.150">
    <property type="entry name" value="Vaccinia Virus protein VP39"/>
    <property type="match status" value="1"/>
</dbReference>
<dbReference type="InterPro" id="IPR012967">
    <property type="entry name" value="COMT_dimerisation"/>
</dbReference>
<dbReference type="InterPro" id="IPR036390">
    <property type="entry name" value="WH_DNA-bd_sf"/>
</dbReference>
<evidence type="ECO:0000259" key="5">
    <source>
        <dbReference type="Pfam" id="PF08100"/>
    </source>
</evidence>
<reference evidence="6 7" key="1">
    <citation type="submission" date="2023-03" db="EMBL/GenBank/DDBJ databases">
        <title>WGS of Gossypium arboreum.</title>
        <authorList>
            <person name="Yu D."/>
        </authorList>
    </citation>
    <scope>NUCLEOTIDE SEQUENCE [LARGE SCALE GENOMIC DNA]</scope>
    <source>
        <tissue evidence="6">Leaf</tissue>
    </source>
</reference>
<feature type="domain" description="O-methyltransferase C-terminal" evidence="4">
    <location>
        <begin position="96"/>
        <end position="135"/>
    </location>
</feature>
<organism evidence="6 7">
    <name type="scientific">Gossypium arboreum</name>
    <name type="common">Tree cotton</name>
    <name type="synonym">Gossypium nanking</name>
    <dbReference type="NCBI Taxonomy" id="29729"/>
    <lineage>
        <taxon>Eukaryota</taxon>
        <taxon>Viridiplantae</taxon>
        <taxon>Streptophyta</taxon>
        <taxon>Embryophyta</taxon>
        <taxon>Tracheophyta</taxon>
        <taxon>Spermatophyta</taxon>
        <taxon>Magnoliopsida</taxon>
        <taxon>eudicotyledons</taxon>
        <taxon>Gunneridae</taxon>
        <taxon>Pentapetalae</taxon>
        <taxon>rosids</taxon>
        <taxon>malvids</taxon>
        <taxon>Malvales</taxon>
        <taxon>Malvaceae</taxon>
        <taxon>Malvoideae</taxon>
        <taxon>Gossypium</taxon>
    </lineage>
</organism>
<dbReference type="Gene3D" id="1.10.10.10">
    <property type="entry name" value="Winged helix-like DNA-binding domain superfamily/Winged helix DNA-binding domain"/>
    <property type="match status" value="1"/>
</dbReference>
<evidence type="ECO:0000313" key="7">
    <source>
        <dbReference type="Proteomes" id="UP001358586"/>
    </source>
</evidence>
<keyword evidence="3" id="KW-0949">S-adenosyl-L-methionine</keyword>
<accession>A0ABR0QGM0</accession>
<dbReference type="EMBL" id="JARKNE010000003">
    <property type="protein sequence ID" value="KAK5838340.1"/>
    <property type="molecule type" value="Genomic_DNA"/>
</dbReference>
<protein>
    <submittedName>
        <fullName evidence="6">Uncharacterized protein</fullName>
    </submittedName>
</protein>
<dbReference type="SUPFAM" id="SSF46785">
    <property type="entry name" value="Winged helix' DNA-binding domain"/>
    <property type="match status" value="1"/>
</dbReference>
<gene>
    <name evidence="6" type="ORF">PVK06_007069</name>
</gene>
<evidence type="ECO:0000259" key="4">
    <source>
        <dbReference type="Pfam" id="PF00891"/>
    </source>
</evidence>
<dbReference type="Pfam" id="PF00891">
    <property type="entry name" value="Methyltransf_2"/>
    <property type="match status" value="1"/>
</dbReference>
<evidence type="ECO:0000256" key="3">
    <source>
        <dbReference type="ARBA" id="ARBA00022691"/>
    </source>
</evidence>